<protein>
    <submittedName>
        <fullName evidence="1">Uncharacterized protein</fullName>
    </submittedName>
</protein>
<dbReference type="Proteomes" id="UP001162156">
    <property type="component" value="Unassembled WGS sequence"/>
</dbReference>
<dbReference type="AlphaFoldDB" id="A0AAV8WW34"/>
<name>A0AAV8WW34_9CUCU</name>
<accession>A0AAV8WW34</accession>
<proteinExistence type="predicted"/>
<organism evidence="1 2">
    <name type="scientific">Rhamnusium bicolor</name>
    <dbReference type="NCBI Taxonomy" id="1586634"/>
    <lineage>
        <taxon>Eukaryota</taxon>
        <taxon>Metazoa</taxon>
        <taxon>Ecdysozoa</taxon>
        <taxon>Arthropoda</taxon>
        <taxon>Hexapoda</taxon>
        <taxon>Insecta</taxon>
        <taxon>Pterygota</taxon>
        <taxon>Neoptera</taxon>
        <taxon>Endopterygota</taxon>
        <taxon>Coleoptera</taxon>
        <taxon>Polyphaga</taxon>
        <taxon>Cucujiformia</taxon>
        <taxon>Chrysomeloidea</taxon>
        <taxon>Cerambycidae</taxon>
        <taxon>Lepturinae</taxon>
        <taxon>Rhagiini</taxon>
        <taxon>Rhamnusium</taxon>
    </lineage>
</organism>
<evidence type="ECO:0000313" key="1">
    <source>
        <dbReference type="EMBL" id="KAJ8930923.1"/>
    </source>
</evidence>
<dbReference type="EMBL" id="JANEYF010004519">
    <property type="protein sequence ID" value="KAJ8930923.1"/>
    <property type="molecule type" value="Genomic_DNA"/>
</dbReference>
<feature type="non-terminal residue" evidence="1">
    <location>
        <position position="1"/>
    </location>
</feature>
<evidence type="ECO:0000313" key="2">
    <source>
        <dbReference type="Proteomes" id="UP001162156"/>
    </source>
</evidence>
<gene>
    <name evidence="1" type="ORF">NQ314_016233</name>
</gene>
<sequence length="97" mass="11676">IDHQKNVGKMQQNIQTLFDKSKFEETIRRELNAREVENVEDLITVIGTATRESTITIRDGERKIPYWWNMEIENQREKCLRLRRQTTRANARNTSWK</sequence>
<keyword evidence="2" id="KW-1185">Reference proteome</keyword>
<comment type="caution">
    <text evidence="1">The sequence shown here is derived from an EMBL/GenBank/DDBJ whole genome shotgun (WGS) entry which is preliminary data.</text>
</comment>
<reference evidence="1" key="1">
    <citation type="journal article" date="2023" name="Insect Mol. Biol.">
        <title>Genome sequencing provides insights into the evolution of gene families encoding plant cell wall-degrading enzymes in longhorned beetles.</title>
        <authorList>
            <person name="Shin N.R."/>
            <person name="Okamura Y."/>
            <person name="Kirsch R."/>
            <person name="Pauchet Y."/>
        </authorList>
    </citation>
    <scope>NUCLEOTIDE SEQUENCE</scope>
    <source>
        <strain evidence="1">RBIC_L_NR</strain>
    </source>
</reference>